<evidence type="ECO:0000256" key="1">
    <source>
        <dbReference type="SAM" id="Phobius"/>
    </source>
</evidence>
<dbReference type="InParanoid" id="A0A1S3FGB3"/>
<keyword evidence="1 3" id="KW-0812">Transmembrane</keyword>
<keyword evidence="2" id="KW-1185">Reference proteome</keyword>
<dbReference type="CTD" id="131920"/>
<evidence type="ECO:0000313" key="2">
    <source>
        <dbReference type="Proteomes" id="UP000081671"/>
    </source>
</evidence>
<dbReference type="PANTHER" id="PTHR36467">
    <property type="entry name" value="TRANSMEMBRANE PROTEIN 207"/>
    <property type="match status" value="1"/>
</dbReference>
<proteinExistence type="predicted"/>
<keyword evidence="1" id="KW-0472">Membrane</keyword>
<dbReference type="GeneID" id="105988021"/>
<evidence type="ECO:0000313" key="3">
    <source>
        <dbReference type="RefSeq" id="XP_012874972.1"/>
    </source>
</evidence>
<organism evidence="2 3">
    <name type="scientific">Dipodomys ordii</name>
    <name type="common">Ord's kangaroo rat</name>
    <dbReference type="NCBI Taxonomy" id="10020"/>
    <lineage>
        <taxon>Eukaryota</taxon>
        <taxon>Metazoa</taxon>
        <taxon>Chordata</taxon>
        <taxon>Craniata</taxon>
        <taxon>Vertebrata</taxon>
        <taxon>Euteleostomi</taxon>
        <taxon>Mammalia</taxon>
        <taxon>Eutheria</taxon>
        <taxon>Euarchontoglires</taxon>
        <taxon>Glires</taxon>
        <taxon>Rodentia</taxon>
        <taxon>Castorimorpha</taxon>
        <taxon>Heteromyidae</taxon>
        <taxon>Dipodomyinae</taxon>
        <taxon>Dipodomys</taxon>
    </lineage>
</organism>
<feature type="transmembrane region" description="Helical" evidence="1">
    <location>
        <begin position="7"/>
        <end position="28"/>
    </location>
</feature>
<reference evidence="3" key="1">
    <citation type="submission" date="2025-08" db="UniProtKB">
        <authorList>
            <consortium name="RefSeq"/>
        </authorList>
    </citation>
    <scope>IDENTIFICATION</scope>
    <source>
        <tissue evidence="3">Kidney</tissue>
    </source>
</reference>
<keyword evidence="1" id="KW-1133">Transmembrane helix</keyword>
<dbReference type="RefSeq" id="XP_012874972.1">
    <property type="nucleotide sequence ID" value="XM_013019518.1"/>
</dbReference>
<dbReference type="OrthoDB" id="9907850at2759"/>
<dbReference type="Proteomes" id="UP000081671">
    <property type="component" value="Unplaced"/>
</dbReference>
<sequence length="145" mass="16476">MSRTRCFSVTSVISAMGTLCTPLFQLVLSDLLCEENEMCINYNDERPNMWYIWFLLLIFLVALLCGVVLFCFQCWLKGPTIHSRRRTRAVFAIGDLDPIYGTEAAVRPTVGAHLHTQNHDLYPVPCFGTLDSPPPYEEITKTSQL</sequence>
<protein>
    <submittedName>
        <fullName evidence="3">Transmembrane protein 207</fullName>
    </submittedName>
</protein>
<dbReference type="STRING" id="10020.ENSDORP00000018682"/>
<dbReference type="KEGG" id="dord:105988021"/>
<dbReference type="FunCoup" id="A0A1S3FGB3">
    <property type="interactions" value="8"/>
</dbReference>
<dbReference type="AlphaFoldDB" id="A0A1S3FGB3"/>
<feature type="transmembrane region" description="Helical" evidence="1">
    <location>
        <begin position="50"/>
        <end position="76"/>
    </location>
</feature>
<gene>
    <name evidence="3" type="primary">Tmem207</name>
</gene>
<name>A0A1S3FGB3_DIPOR</name>
<dbReference type="InterPro" id="IPR039490">
    <property type="entry name" value="TMEM207"/>
</dbReference>
<accession>A0A1S3FGB3</accession>
<dbReference type="PANTHER" id="PTHR36467:SF1">
    <property type="entry name" value="TRANSMEMBRANE PROTEIN 207"/>
    <property type="match status" value="1"/>
</dbReference>